<evidence type="ECO:0000313" key="3">
    <source>
        <dbReference type="Proteomes" id="UP000502041"/>
    </source>
</evidence>
<feature type="domain" description="Toprim" evidence="1">
    <location>
        <begin position="189"/>
        <end position="288"/>
    </location>
</feature>
<evidence type="ECO:0000259" key="1">
    <source>
        <dbReference type="Pfam" id="PF13362"/>
    </source>
</evidence>
<dbReference type="RefSeq" id="WP_168922702.1">
    <property type="nucleotide sequence ID" value="NZ_CP051461.1"/>
</dbReference>
<keyword evidence="3" id="KW-1185">Reference proteome</keyword>
<keyword evidence="2" id="KW-0808">Transferase</keyword>
<dbReference type="Proteomes" id="UP000502041">
    <property type="component" value="Chromosome"/>
</dbReference>
<dbReference type="InterPro" id="IPR034154">
    <property type="entry name" value="TOPRIM_DnaG/twinkle"/>
</dbReference>
<gene>
    <name evidence="2" type="primary">traC</name>
    <name evidence="2" type="ORF">HC248_02462</name>
</gene>
<dbReference type="InterPro" id="IPR006171">
    <property type="entry name" value="TOPRIM_dom"/>
</dbReference>
<dbReference type="AlphaFoldDB" id="A0A6H2HCF4"/>
<reference evidence="2 3" key="1">
    <citation type="submission" date="2020-04" db="EMBL/GenBank/DDBJ databases">
        <title>Complete genome of a Psychrophilic, Marine, Gas Vacuolate Bacterium Polaromonas vacuolata KCTC 22033T.</title>
        <authorList>
            <person name="Hwang K."/>
            <person name="Kim K.M."/>
        </authorList>
    </citation>
    <scope>NUCLEOTIDE SEQUENCE [LARGE SCALE GENOMIC DNA]</scope>
    <source>
        <strain evidence="2 3">KCTC 22033</strain>
    </source>
</reference>
<accession>A0A6H2HCF4</accession>
<keyword evidence="2" id="KW-0548">Nucleotidyltransferase</keyword>
<dbReference type="GO" id="GO:0016779">
    <property type="term" value="F:nucleotidyltransferase activity"/>
    <property type="evidence" value="ECO:0007669"/>
    <property type="project" value="UniProtKB-KW"/>
</dbReference>
<proteinExistence type="predicted"/>
<dbReference type="EMBL" id="CP051461">
    <property type="protein sequence ID" value="QJC57146.1"/>
    <property type="molecule type" value="Genomic_DNA"/>
</dbReference>
<sequence length="304" mass="32708">MNNLVDQFRQAIAATGLDAPDVIHEDGAIHRFSTNGKRGDESGWYVLYLDCVAAGSFGDWRSGLVSSWCSKTTTDMTQVEQDAHRSRVQAMRAQRDADLVQRHQQASESAALQWAQAWPAPANYPYLVAKGIRPYALRIFEGKLLVPMRDTAGTLHSLQSIGEDGDKRFYKDGRVSGCYHSIGKPAGLLIVCEGFATAASIHEATGQAVAVAFNSGNLGRVAMALHKKYPDLVIILAADDDWRTEGNPGTTAAKSAALSVGGFTISPQFPGDRPPKATDFNDLAALAGLAAVRECFSETEGFVC</sequence>
<evidence type="ECO:0000313" key="2">
    <source>
        <dbReference type="EMBL" id="QJC57146.1"/>
    </source>
</evidence>
<dbReference type="EC" id="2.7.7.-" evidence="2"/>
<protein>
    <submittedName>
        <fullName evidence="2">DNA primase TraC</fullName>
        <ecNumber evidence="2">2.7.7.-</ecNumber>
    </submittedName>
</protein>
<dbReference type="KEGG" id="pvac:HC248_02462"/>
<dbReference type="CDD" id="cd01029">
    <property type="entry name" value="TOPRIM_primases"/>
    <property type="match status" value="1"/>
</dbReference>
<name>A0A6H2HCF4_9BURK</name>
<organism evidence="2 3">
    <name type="scientific">Polaromonas vacuolata</name>
    <dbReference type="NCBI Taxonomy" id="37448"/>
    <lineage>
        <taxon>Bacteria</taxon>
        <taxon>Pseudomonadati</taxon>
        <taxon>Pseudomonadota</taxon>
        <taxon>Betaproteobacteria</taxon>
        <taxon>Burkholderiales</taxon>
        <taxon>Comamonadaceae</taxon>
        <taxon>Polaromonas</taxon>
    </lineage>
</organism>
<dbReference type="Pfam" id="PF13362">
    <property type="entry name" value="Toprim_3"/>
    <property type="match status" value="1"/>
</dbReference>